<proteinExistence type="predicted"/>
<dbReference type="PANTHER" id="PTHR43877:SF2">
    <property type="entry name" value="AMINOALKYLPHOSPHONATE N-ACETYLTRANSFERASE-RELATED"/>
    <property type="match status" value="1"/>
</dbReference>
<keyword evidence="5" id="KW-1185">Reference proteome</keyword>
<dbReference type="RefSeq" id="WP_218390745.1">
    <property type="nucleotide sequence ID" value="NZ_JAHUZE010000001.1"/>
</dbReference>
<dbReference type="CDD" id="cd04301">
    <property type="entry name" value="NAT_SF"/>
    <property type="match status" value="1"/>
</dbReference>
<dbReference type="PANTHER" id="PTHR43877">
    <property type="entry name" value="AMINOALKYLPHOSPHONATE N-ACETYLTRANSFERASE-RELATED-RELATED"/>
    <property type="match status" value="1"/>
</dbReference>
<evidence type="ECO:0000256" key="1">
    <source>
        <dbReference type="ARBA" id="ARBA00022679"/>
    </source>
</evidence>
<feature type="domain" description="N-acetyltransferase" evidence="3">
    <location>
        <begin position="4"/>
        <end position="144"/>
    </location>
</feature>
<gene>
    <name evidence="4" type="ORF">KJP28_03000</name>
</gene>
<organism evidence="4 5">
    <name type="scientific">Maritimibacter dapengensis</name>
    <dbReference type="NCBI Taxonomy" id="2836868"/>
    <lineage>
        <taxon>Bacteria</taxon>
        <taxon>Pseudomonadati</taxon>
        <taxon>Pseudomonadota</taxon>
        <taxon>Alphaproteobacteria</taxon>
        <taxon>Rhodobacterales</taxon>
        <taxon>Roseobacteraceae</taxon>
        <taxon>Maritimibacter</taxon>
    </lineage>
</organism>
<accession>A0ABS6SY89</accession>
<dbReference type="Pfam" id="PF13508">
    <property type="entry name" value="Acetyltransf_7"/>
    <property type="match status" value="1"/>
</dbReference>
<evidence type="ECO:0000259" key="3">
    <source>
        <dbReference type="PROSITE" id="PS51186"/>
    </source>
</evidence>
<dbReference type="InterPro" id="IPR000182">
    <property type="entry name" value="GNAT_dom"/>
</dbReference>
<name>A0ABS6SY89_9RHOB</name>
<dbReference type="Proteomes" id="UP000756530">
    <property type="component" value="Unassembled WGS sequence"/>
</dbReference>
<reference evidence="4 5" key="1">
    <citation type="submission" date="2021-05" db="EMBL/GenBank/DDBJ databases">
        <title>Culturable bacteria isolated from Daya Bay.</title>
        <authorList>
            <person name="Zheng W."/>
            <person name="Yu S."/>
            <person name="Huang Y."/>
        </authorList>
    </citation>
    <scope>NUCLEOTIDE SEQUENCE [LARGE SCALE GENOMIC DNA]</scope>
    <source>
        <strain evidence="4 5">DP4N28-5</strain>
    </source>
</reference>
<evidence type="ECO:0000313" key="4">
    <source>
        <dbReference type="EMBL" id="MBV7377879.1"/>
    </source>
</evidence>
<dbReference type="PROSITE" id="PS51186">
    <property type="entry name" value="GNAT"/>
    <property type="match status" value="1"/>
</dbReference>
<evidence type="ECO:0000313" key="5">
    <source>
        <dbReference type="Proteomes" id="UP000756530"/>
    </source>
</evidence>
<keyword evidence="2" id="KW-0012">Acyltransferase</keyword>
<dbReference type="InterPro" id="IPR050832">
    <property type="entry name" value="Bact_Acetyltransf"/>
</dbReference>
<comment type="caution">
    <text evidence="4">The sequence shown here is derived from an EMBL/GenBank/DDBJ whole genome shotgun (WGS) entry which is preliminary data.</text>
</comment>
<dbReference type="EMBL" id="JAHUZE010000001">
    <property type="protein sequence ID" value="MBV7377879.1"/>
    <property type="molecule type" value="Genomic_DNA"/>
</dbReference>
<sequence length="147" mass="16539">MSAVRIQPARRWDVGAVARVLTACLDEARWLPRVRQARDERRLIGSMIARGEVRVAKRRGRIVGFVILDGAGEVQGLYVLPEAQGTGVAQALLVWSKAQQSRIGLWVHAANARARRFYQSQGFRPVALGDGNDERMTEIRYEWERAA</sequence>
<evidence type="ECO:0000256" key="2">
    <source>
        <dbReference type="ARBA" id="ARBA00023315"/>
    </source>
</evidence>
<keyword evidence="1" id="KW-0808">Transferase</keyword>
<protein>
    <submittedName>
        <fullName evidence="4">GNAT family N-acetyltransferase</fullName>
    </submittedName>
</protein>